<comment type="caution">
    <text evidence="1">The sequence shown here is derived from an EMBL/GenBank/DDBJ whole genome shotgun (WGS) entry which is preliminary data.</text>
</comment>
<dbReference type="AlphaFoldDB" id="A0A926XVZ3"/>
<dbReference type="EMBL" id="JACWZY010000009">
    <property type="protein sequence ID" value="MBD2701572.1"/>
    <property type="molecule type" value="Genomic_DNA"/>
</dbReference>
<gene>
    <name evidence="1" type="ORF">IC229_13055</name>
</gene>
<dbReference type="InterPro" id="IPR011050">
    <property type="entry name" value="Pectin_lyase_fold/virulence"/>
</dbReference>
<protein>
    <recommendedName>
        <fullName evidence="3">Right-handed parallel beta-helix repeat-containing protein</fullName>
    </recommendedName>
</protein>
<dbReference type="NCBIfam" id="NF041518">
    <property type="entry name" value="choice_anch_Q"/>
    <property type="match status" value="1"/>
</dbReference>
<dbReference type="Proteomes" id="UP000598820">
    <property type="component" value="Unassembled WGS sequence"/>
</dbReference>
<evidence type="ECO:0000313" key="1">
    <source>
        <dbReference type="EMBL" id="MBD2701572.1"/>
    </source>
</evidence>
<accession>A0A926XVZ3</accession>
<name>A0A926XVZ3_9BACT</name>
<reference evidence="1" key="1">
    <citation type="submission" date="2020-09" db="EMBL/GenBank/DDBJ databases">
        <authorList>
            <person name="Kim M.K."/>
        </authorList>
    </citation>
    <scope>NUCLEOTIDE SEQUENCE</scope>
    <source>
        <strain evidence="1">BT702</strain>
    </source>
</reference>
<keyword evidence="2" id="KW-1185">Reference proteome</keyword>
<sequence length="415" mass="43589">MYERIDMGAFEYQMAGFCNKVVYVTPGGAGMQDGSSWANALSSSFLQEMISTACSSVTFLLGAGLYKPTIGADRSRSFFIPSGVQIYGGYVAGTTTCTTFPSSTTLSGEIADLSTNWDNSNYVVKFKNASSQTRLDGVVITGGSDKLLDTSGGIQNDGSGSGNSSSPSLTNIILIRNDGFYGGGLYNMGRNGGNASPMLTNVLFINNAGGGIYNDGYAGTSSPVLTNVRIEANYGTGMHNDGTEGGTSNPVLTNVCFQGNEHRAIRNIGTNGTCSPLLTNVTILNNTYHSPGVAVYSTASTPRLINCVVFRNKGSQTFYSSNSTLTVEYSLLEPGLTDYTDGGNNITTTISPFVSDNDPQLNACSPAIDAGNNSLNTTLTDLAGNPRRQRTIDMGAFEFQGTTMGMVTIPDGFLG</sequence>
<proteinExistence type="predicted"/>
<dbReference type="InterPro" id="IPR059226">
    <property type="entry name" value="Choice_anch_Q_dom"/>
</dbReference>
<organism evidence="1 2">
    <name type="scientific">Spirosoma profusum</name>
    <dbReference type="NCBI Taxonomy" id="2771354"/>
    <lineage>
        <taxon>Bacteria</taxon>
        <taxon>Pseudomonadati</taxon>
        <taxon>Bacteroidota</taxon>
        <taxon>Cytophagia</taxon>
        <taxon>Cytophagales</taxon>
        <taxon>Cytophagaceae</taxon>
        <taxon>Spirosoma</taxon>
    </lineage>
</organism>
<dbReference type="SUPFAM" id="SSF51126">
    <property type="entry name" value="Pectin lyase-like"/>
    <property type="match status" value="1"/>
</dbReference>
<evidence type="ECO:0008006" key="3">
    <source>
        <dbReference type="Google" id="ProtNLM"/>
    </source>
</evidence>
<evidence type="ECO:0000313" key="2">
    <source>
        <dbReference type="Proteomes" id="UP000598820"/>
    </source>
</evidence>